<dbReference type="Proteomes" id="UP000627446">
    <property type="component" value="Unassembled WGS sequence"/>
</dbReference>
<evidence type="ECO:0000313" key="1">
    <source>
        <dbReference type="EMBL" id="MBC3881368.1"/>
    </source>
</evidence>
<evidence type="ECO:0008006" key="3">
    <source>
        <dbReference type="Google" id="ProtNLM"/>
    </source>
</evidence>
<proteinExistence type="predicted"/>
<dbReference type="AlphaFoldDB" id="A0A923HN11"/>
<sequence>MPTRPLSIVVSGEQRVLQRITQLQVRCQLQREYLARDVRELQPILSSLDQCAEVMTVANQFSTPLKYGVLAGLAGLVLSRPKKALSLAATAVRYWSWWQRLSPLFNAVVSASRRSNLDAQNTAP</sequence>
<dbReference type="RefSeq" id="WP_186916113.1">
    <property type="nucleotide sequence ID" value="NZ_JACOFZ010000002.1"/>
</dbReference>
<organism evidence="1 2">
    <name type="scientific">Undibacterium nitidum</name>
    <dbReference type="NCBI Taxonomy" id="2762298"/>
    <lineage>
        <taxon>Bacteria</taxon>
        <taxon>Pseudomonadati</taxon>
        <taxon>Pseudomonadota</taxon>
        <taxon>Betaproteobacteria</taxon>
        <taxon>Burkholderiales</taxon>
        <taxon>Oxalobacteraceae</taxon>
        <taxon>Undibacterium</taxon>
    </lineage>
</organism>
<evidence type="ECO:0000313" key="2">
    <source>
        <dbReference type="Proteomes" id="UP000627446"/>
    </source>
</evidence>
<accession>A0A923HN11</accession>
<dbReference type="EMBL" id="JACOFZ010000002">
    <property type="protein sequence ID" value="MBC3881368.1"/>
    <property type="molecule type" value="Genomic_DNA"/>
</dbReference>
<comment type="caution">
    <text evidence="1">The sequence shown here is derived from an EMBL/GenBank/DDBJ whole genome shotgun (WGS) entry which is preliminary data.</text>
</comment>
<reference evidence="1" key="1">
    <citation type="submission" date="2020-08" db="EMBL/GenBank/DDBJ databases">
        <title>Novel species isolated from subtropical streams in China.</title>
        <authorList>
            <person name="Lu H."/>
        </authorList>
    </citation>
    <scope>NUCLEOTIDE SEQUENCE</scope>
    <source>
        <strain evidence="1">LX22W</strain>
    </source>
</reference>
<gene>
    <name evidence="1" type="ORF">H8K36_08300</name>
</gene>
<name>A0A923HN11_9BURK</name>
<keyword evidence="2" id="KW-1185">Reference proteome</keyword>
<protein>
    <recommendedName>
        <fullName evidence="3">YqjK-like protein</fullName>
    </recommendedName>
</protein>